<evidence type="ECO:0000313" key="2">
    <source>
        <dbReference type="Proteomes" id="UP000226429"/>
    </source>
</evidence>
<proteinExistence type="predicted"/>
<comment type="caution">
    <text evidence="1">The sequence shown here is derived from an EMBL/GenBank/DDBJ whole genome shotgun (WGS) entry which is preliminary data.</text>
</comment>
<name>A0A370CIX7_9COXI</name>
<gene>
    <name evidence="1" type="ORF">CFE62_001360</name>
</gene>
<protein>
    <submittedName>
        <fullName evidence="1">Uncharacterized protein</fullName>
    </submittedName>
</protein>
<evidence type="ECO:0000313" key="1">
    <source>
        <dbReference type="EMBL" id="RDH40808.1"/>
    </source>
</evidence>
<sequence>MLKAYFQALEDKPSVISVGSGYGYHEFQLKEKVGLDVVCYDQENKGCLLRCYCANFPEDNASIIPENCSNKILFSAYPEGYLGQLLKLYKEKGGTKLCVVVEGTLYSNAHLNYEPDYRSHCAVDLRASCLLTLELVDLEKMGVTSFSIGGEVSGQQRAVTNMVFYGDWEHEKLQEFLPCQQLNFVAGASGYPYGI</sequence>
<keyword evidence="2" id="KW-1185">Reference proteome</keyword>
<dbReference type="EMBL" id="NMOS02000003">
    <property type="protein sequence ID" value="RDH40808.1"/>
    <property type="molecule type" value="Genomic_DNA"/>
</dbReference>
<accession>A0A370CIX7</accession>
<dbReference type="Proteomes" id="UP000226429">
    <property type="component" value="Unassembled WGS sequence"/>
</dbReference>
<reference evidence="1 2" key="2">
    <citation type="journal article" date="2018" name="J. Invertebr. Pathol.">
        <title>'Candidatus Aquirickettsiella gammari' (Gammaproteobacteria: Legionellales: Coxiellaceae): A bacterial pathogen of the freshwater crustacean Gammarus fossarum (Malacostraca: Amphipoda).</title>
        <authorList>
            <person name="Bojko J."/>
            <person name="Dunn A.M."/>
            <person name="Stebbing P.D."/>
            <person name="van Aerle R."/>
            <person name="Bacela-Spychalska K."/>
            <person name="Bean T.P."/>
            <person name="Urrutia A."/>
            <person name="Stentiford G.D."/>
        </authorList>
    </citation>
    <scope>NUCLEOTIDE SEQUENCE [LARGE SCALE GENOMIC DNA]</scope>
    <source>
        <strain evidence="1">RA15029</strain>
    </source>
</reference>
<organism evidence="1 2">
    <name type="scientific">Candidatus Aquirickettsiella gammari</name>
    <dbReference type="NCBI Taxonomy" id="2016198"/>
    <lineage>
        <taxon>Bacteria</taxon>
        <taxon>Pseudomonadati</taxon>
        <taxon>Pseudomonadota</taxon>
        <taxon>Gammaproteobacteria</taxon>
        <taxon>Legionellales</taxon>
        <taxon>Coxiellaceae</taxon>
        <taxon>Candidatus Aquirickettsiella</taxon>
    </lineage>
</organism>
<dbReference type="AlphaFoldDB" id="A0A370CIX7"/>
<reference evidence="1 2" key="1">
    <citation type="journal article" date="2017" name="Int. J. Syst. Evol. Microbiol.">
        <title>Aquarickettsiella crustaci n. gen. n. sp. (Gammaproteobacteria: Legionellales: Coxiellaceae); a bacterial pathogen of the freshwater crustacean: Gammarus fossarum (Malacostraca: Amphipoda).</title>
        <authorList>
            <person name="Bojko J."/>
            <person name="Dunn A.M."/>
            <person name="Stebbing P.D."/>
            <person name="Van Aerle R."/>
            <person name="Bacela-Spychalska K."/>
            <person name="Bean T.P."/>
            <person name="Stentiford G.D."/>
        </authorList>
    </citation>
    <scope>NUCLEOTIDE SEQUENCE [LARGE SCALE GENOMIC DNA]</scope>
    <source>
        <strain evidence="1">RA15029</strain>
    </source>
</reference>